<sequence>MEQMRLVWQQIKASVIVSLLHLTVFVFLAMSLMLFMKTVYMTIVILIIKLFRNRPKKHYKWEPMWDDLELDNSTYPMVLV</sequence>
<comment type="subcellular location">
    <subcellularLocation>
        <location evidence="1">Golgi apparatus membrane</location>
    </subcellularLocation>
</comment>
<proteinExistence type="predicted"/>
<dbReference type="PANTHER" id="PTHR32044:SF77">
    <property type="entry name" value="GLUCOMANNAN 4-BETA-MANNOSYLTRANSFERASE 9"/>
    <property type="match status" value="1"/>
</dbReference>
<dbReference type="EMBL" id="CM017882">
    <property type="protein sequence ID" value="KAG1364336.1"/>
    <property type="molecule type" value="Genomic_DNA"/>
</dbReference>
<keyword evidence="7 8" id="KW-0472">Membrane</keyword>
<dbReference type="Proteomes" id="UP000797356">
    <property type="component" value="Chromosome 11"/>
</dbReference>
<evidence type="ECO:0000256" key="6">
    <source>
        <dbReference type="ARBA" id="ARBA00023034"/>
    </source>
</evidence>
<reference evidence="9" key="2">
    <citation type="submission" date="2019-07" db="EMBL/GenBank/DDBJ databases">
        <authorList>
            <person name="Yang Y."/>
            <person name="Bocs S."/>
            <person name="Baudouin L."/>
        </authorList>
    </citation>
    <scope>NUCLEOTIDE SEQUENCE</scope>
    <source>
        <tissue evidence="9">Spear leaf of Hainan Tall coconut</tissue>
    </source>
</reference>
<organism evidence="9 10">
    <name type="scientific">Cocos nucifera</name>
    <name type="common">Coconut palm</name>
    <dbReference type="NCBI Taxonomy" id="13894"/>
    <lineage>
        <taxon>Eukaryota</taxon>
        <taxon>Viridiplantae</taxon>
        <taxon>Streptophyta</taxon>
        <taxon>Embryophyta</taxon>
        <taxon>Tracheophyta</taxon>
        <taxon>Spermatophyta</taxon>
        <taxon>Magnoliopsida</taxon>
        <taxon>Liliopsida</taxon>
        <taxon>Arecaceae</taxon>
        <taxon>Arecoideae</taxon>
        <taxon>Cocoseae</taxon>
        <taxon>Attaleinae</taxon>
        <taxon>Cocos</taxon>
    </lineage>
</organism>
<keyword evidence="5 8" id="KW-1133">Transmembrane helix</keyword>
<protein>
    <submittedName>
        <fullName evidence="9">Putative Glucomannan 4-beta-mannosyltransferase 9</fullName>
    </submittedName>
</protein>
<reference evidence="9" key="1">
    <citation type="journal article" date="2017" name="Gigascience">
        <title>The genome draft of coconut (Cocos nucifera).</title>
        <authorList>
            <person name="Xiao Y."/>
            <person name="Xu P."/>
            <person name="Fan H."/>
            <person name="Baudouin L."/>
            <person name="Xia W."/>
            <person name="Bocs S."/>
            <person name="Xu J."/>
            <person name="Li Q."/>
            <person name="Guo A."/>
            <person name="Zhou L."/>
            <person name="Li J."/>
            <person name="Wu Y."/>
            <person name="Ma Z."/>
            <person name="Armero A."/>
            <person name="Issali A.E."/>
            <person name="Liu N."/>
            <person name="Peng M."/>
            <person name="Yang Y."/>
        </authorList>
    </citation>
    <scope>NUCLEOTIDE SEQUENCE</scope>
    <source>
        <tissue evidence="9">Spear leaf of Hainan Tall coconut</tissue>
    </source>
</reference>
<name>A0A8K0IQ59_COCNU</name>
<gene>
    <name evidence="9" type="ORF">COCNU_11G011630</name>
</gene>
<keyword evidence="10" id="KW-1185">Reference proteome</keyword>
<dbReference type="GO" id="GO:0051753">
    <property type="term" value="F:mannan synthase activity"/>
    <property type="evidence" value="ECO:0007669"/>
    <property type="project" value="TreeGrafter"/>
</dbReference>
<evidence type="ECO:0000256" key="3">
    <source>
        <dbReference type="ARBA" id="ARBA00022679"/>
    </source>
</evidence>
<keyword evidence="4 8" id="KW-0812">Transmembrane</keyword>
<keyword evidence="6" id="KW-0333">Golgi apparatus</keyword>
<keyword evidence="2" id="KW-0328">Glycosyltransferase</keyword>
<evidence type="ECO:0000256" key="1">
    <source>
        <dbReference type="ARBA" id="ARBA00004394"/>
    </source>
</evidence>
<dbReference type="GO" id="GO:0000139">
    <property type="term" value="C:Golgi membrane"/>
    <property type="evidence" value="ECO:0007669"/>
    <property type="project" value="UniProtKB-SubCell"/>
</dbReference>
<evidence type="ECO:0000313" key="9">
    <source>
        <dbReference type="EMBL" id="KAG1364336.1"/>
    </source>
</evidence>
<evidence type="ECO:0000256" key="2">
    <source>
        <dbReference type="ARBA" id="ARBA00022676"/>
    </source>
</evidence>
<evidence type="ECO:0000256" key="8">
    <source>
        <dbReference type="SAM" id="Phobius"/>
    </source>
</evidence>
<accession>A0A8K0IQ59</accession>
<comment type="caution">
    <text evidence="9">The sequence shown here is derived from an EMBL/GenBank/DDBJ whole genome shotgun (WGS) entry which is preliminary data.</text>
</comment>
<feature type="transmembrane region" description="Helical" evidence="8">
    <location>
        <begin position="20"/>
        <end position="48"/>
    </location>
</feature>
<evidence type="ECO:0000256" key="4">
    <source>
        <dbReference type="ARBA" id="ARBA00022692"/>
    </source>
</evidence>
<evidence type="ECO:0000256" key="7">
    <source>
        <dbReference type="ARBA" id="ARBA00023136"/>
    </source>
</evidence>
<keyword evidence="3" id="KW-0808">Transferase</keyword>
<evidence type="ECO:0000313" key="10">
    <source>
        <dbReference type="Proteomes" id="UP000797356"/>
    </source>
</evidence>
<dbReference type="AlphaFoldDB" id="A0A8K0IQ59"/>
<dbReference type="PANTHER" id="PTHR32044">
    <property type="entry name" value="GLUCOMANNAN 4-BETA-MANNOSYLTRANSFERASE 9"/>
    <property type="match status" value="1"/>
</dbReference>
<evidence type="ECO:0000256" key="5">
    <source>
        <dbReference type="ARBA" id="ARBA00022989"/>
    </source>
</evidence>